<dbReference type="CDD" id="cd00408">
    <property type="entry name" value="DHDPS-like"/>
    <property type="match status" value="1"/>
</dbReference>
<sequence length="342" mass="37298">MGARSSASSKPPLPRTRLGASTRSPVRAEPDDHLTHLPAHAPRGVWGAVMLAIDDRRAIDWEATAETIARLCASGVDGIYSNGTACEFHCQTEPEFDRLCDLVATIAGRARLPFQIGISQSNPRVARERLMRMSALRPAAVQFTLPDWWPPSDGEVMRFVGGLGETAPDMPLVLYNPPHAKRRLTLERIARLRAAVPSLVGAKLPGGETSWYADMHHELPGFSVFVPGHMLATGFAHGAHGSYSNIACLSPKGAVMWWRMIRTDAATAAEVEKRIQAFLARHVLPFRARYNVSDAALDKAMAAAGGWAPLGPRLLWPYSSVPDGEIATLAEAARTAFPEWWQ</sequence>
<feature type="active site" description="Schiff-base intermediate with substrate" evidence="4">
    <location>
        <position position="203"/>
    </location>
</feature>
<evidence type="ECO:0000256" key="4">
    <source>
        <dbReference type="PIRSR" id="PIRSR001365-1"/>
    </source>
</evidence>
<evidence type="ECO:0000256" key="1">
    <source>
        <dbReference type="ARBA" id="ARBA00007592"/>
    </source>
</evidence>
<gene>
    <name evidence="6" type="ORF">CIT31_18065</name>
</gene>
<name>A0A271KGT4_9HYPH</name>
<evidence type="ECO:0000313" key="6">
    <source>
        <dbReference type="EMBL" id="PAP94225.1"/>
    </source>
</evidence>
<dbReference type="AlphaFoldDB" id="A0A271KGT4"/>
<accession>A0A271KGT4</accession>
<dbReference type="PANTHER" id="PTHR12128">
    <property type="entry name" value="DIHYDRODIPICOLINATE SYNTHASE"/>
    <property type="match status" value="1"/>
</dbReference>
<dbReference type="SMART" id="SM01130">
    <property type="entry name" value="DHDPS"/>
    <property type="match status" value="1"/>
</dbReference>
<comment type="similarity">
    <text evidence="1 3">Belongs to the DapA family.</text>
</comment>
<dbReference type="Pfam" id="PF00701">
    <property type="entry name" value="DHDPS"/>
    <property type="match status" value="1"/>
</dbReference>
<feature type="region of interest" description="Disordered" evidence="5">
    <location>
        <begin position="1"/>
        <end position="37"/>
    </location>
</feature>
<evidence type="ECO:0000256" key="2">
    <source>
        <dbReference type="ARBA" id="ARBA00023239"/>
    </source>
</evidence>
<protein>
    <submittedName>
        <fullName evidence="6">Dihydrodipicolinate synthase family protein</fullName>
    </submittedName>
</protein>
<dbReference type="PANTHER" id="PTHR12128:SF66">
    <property type="entry name" value="4-HYDROXY-2-OXOGLUTARATE ALDOLASE, MITOCHONDRIAL"/>
    <property type="match status" value="1"/>
</dbReference>
<dbReference type="Proteomes" id="UP000215931">
    <property type="component" value="Unassembled WGS sequence"/>
</dbReference>
<reference evidence="6 7" key="1">
    <citation type="submission" date="2017-08" db="EMBL/GenBank/DDBJ databases">
        <title>Mesorhizobium wenxinae sp. nov., a novel rhizobial species isolated from root nodules of chickpea (Cicer arietinum L.).</title>
        <authorList>
            <person name="Zhang J."/>
        </authorList>
    </citation>
    <scope>NUCLEOTIDE SEQUENCE [LARGE SCALE GENOMIC DNA]</scope>
    <source>
        <strain evidence="7">WYCCWR 10019</strain>
    </source>
</reference>
<feature type="compositionally biased region" description="Basic and acidic residues" evidence="5">
    <location>
        <begin position="26"/>
        <end position="35"/>
    </location>
</feature>
<organism evidence="6 7">
    <name type="scientific">Mesorhizobium wenxiniae</name>
    <dbReference type="NCBI Taxonomy" id="2014805"/>
    <lineage>
        <taxon>Bacteria</taxon>
        <taxon>Pseudomonadati</taxon>
        <taxon>Pseudomonadota</taxon>
        <taxon>Alphaproteobacteria</taxon>
        <taxon>Hyphomicrobiales</taxon>
        <taxon>Phyllobacteriaceae</taxon>
        <taxon>Mesorhizobium</taxon>
    </lineage>
</organism>
<dbReference type="EMBL" id="NPKH01000023">
    <property type="protein sequence ID" value="PAP94225.1"/>
    <property type="molecule type" value="Genomic_DNA"/>
</dbReference>
<evidence type="ECO:0000313" key="7">
    <source>
        <dbReference type="Proteomes" id="UP000215931"/>
    </source>
</evidence>
<dbReference type="GO" id="GO:0008840">
    <property type="term" value="F:4-hydroxy-tetrahydrodipicolinate synthase activity"/>
    <property type="evidence" value="ECO:0007669"/>
    <property type="project" value="TreeGrafter"/>
</dbReference>
<dbReference type="SUPFAM" id="SSF51569">
    <property type="entry name" value="Aldolase"/>
    <property type="match status" value="1"/>
</dbReference>
<dbReference type="Gene3D" id="3.20.20.70">
    <property type="entry name" value="Aldolase class I"/>
    <property type="match status" value="1"/>
</dbReference>
<evidence type="ECO:0000256" key="3">
    <source>
        <dbReference type="PIRNR" id="PIRNR001365"/>
    </source>
</evidence>
<proteinExistence type="inferred from homology"/>
<dbReference type="InterPro" id="IPR002220">
    <property type="entry name" value="DapA-like"/>
</dbReference>
<dbReference type="OrthoDB" id="9778880at2"/>
<dbReference type="InterPro" id="IPR013785">
    <property type="entry name" value="Aldolase_TIM"/>
</dbReference>
<feature type="active site" description="Proton donor/acceptor" evidence="4">
    <location>
        <position position="175"/>
    </location>
</feature>
<comment type="caution">
    <text evidence="6">The sequence shown here is derived from an EMBL/GenBank/DDBJ whole genome shotgun (WGS) entry which is preliminary data.</text>
</comment>
<evidence type="ECO:0000256" key="5">
    <source>
        <dbReference type="SAM" id="MobiDB-lite"/>
    </source>
</evidence>
<keyword evidence="7" id="KW-1185">Reference proteome</keyword>
<dbReference type="PIRSF" id="PIRSF001365">
    <property type="entry name" value="DHDPS"/>
    <property type="match status" value="1"/>
</dbReference>
<keyword evidence="2 3" id="KW-0456">Lyase</keyword>